<dbReference type="Pfam" id="PF00749">
    <property type="entry name" value="tRNA-synt_1c"/>
    <property type="match status" value="1"/>
</dbReference>
<dbReference type="Gene3D" id="3.40.50.620">
    <property type="entry name" value="HUPs"/>
    <property type="match status" value="1"/>
</dbReference>
<evidence type="ECO:0000259" key="5">
    <source>
        <dbReference type="Pfam" id="PF00749"/>
    </source>
</evidence>
<evidence type="ECO:0000256" key="3">
    <source>
        <dbReference type="ARBA" id="ARBA00022840"/>
    </source>
</evidence>
<dbReference type="InterPro" id="IPR049940">
    <property type="entry name" value="GluQ/Sye"/>
</dbReference>
<dbReference type="InterPro" id="IPR014729">
    <property type="entry name" value="Rossmann-like_a/b/a_fold"/>
</dbReference>
<dbReference type="EMBL" id="UINC01199138">
    <property type="protein sequence ID" value="SVE17420.1"/>
    <property type="molecule type" value="Genomic_DNA"/>
</dbReference>
<reference evidence="6" key="1">
    <citation type="submission" date="2018-05" db="EMBL/GenBank/DDBJ databases">
        <authorList>
            <person name="Lanie J.A."/>
            <person name="Ng W.-L."/>
            <person name="Kazmierczak K.M."/>
            <person name="Andrzejewski T.M."/>
            <person name="Davidsen T.M."/>
            <person name="Wayne K.J."/>
            <person name="Tettelin H."/>
            <person name="Glass J.I."/>
            <person name="Rusch D."/>
            <person name="Podicherti R."/>
            <person name="Tsui H.-C.T."/>
            <person name="Winkler M.E."/>
        </authorList>
    </citation>
    <scope>NUCLEOTIDE SEQUENCE</scope>
</reference>
<feature type="non-terminal residue" evidence="6">
    <location>
        <position position="110"/>
    </location>
</feature>
<feature type="non-terminal residue" evidence="6">
    <location>
        <position position="1"/>
    </location>
</feature>
<evidence type="ECO:0000256" key="4">
    <source>
        <dbReference type="ARBA" id="ARBA00023146"/>
    </source>
</evidence>
<dbReference type="PANTHER" id="PTHR43311:SF1">
    <property type="entry name" value="GLUTAMYL-Q TRNA(ASP) SYNTHETASE"/>
    <property type="match status" value="1"/>
</dbReference>
<dbReference type="GO" id="GO:0006424">
    <property type="term" value="P:glutamyl-tRNA aminoacylation"/>
    <property type="evidence" value="ECO:0007669"/>
    <property type="project" value="TreeGrafter"/>
</dbReference>
<keyword evidence="1" id="KW-0436">Ligase</keyword>
<keyword evidence="3" id="KW-0067">ATP-binding</keyword>
<dbReference type="AlphaFoldDB" id="A0A383BCC6"/>
<protein>
    <recommendedName>
        <fullName evidence="5">Glutamyl/glutaminyl-tRNA synthetase class Ib catalytic domain-containing protein</fullName>
    </recommendedName>
</protein>
<dbReference type="GO" id="GO:0005524">
    <property type="term" value="F:ATP binding"/>
    <property type="evidence" value="ECO:0007669"/>
    <property type="project" value="UniProtKB-KW"/>
</dbReference>
<dbReference type="SUPFAM" id="SSF52374">
    <property type="entry name" value="Nucleotidylyl transferase"/>
    <property type="match status" value="1"/>
</dbReference>
<feature type="domain" description="Glutamyl/glutaminyl-tRNA synthetase class Ib catalytic" evidence="5">
    <location>
        <begin position="3"/>
        <end position="92"/>
    </location>
</feature>
<evidence type="ECO:0000313" key="6">
    <source>
        <dbReference type="EMBL" id="SVE17420.1"/>
    </source>
</evidence>
<sequence>VAAVGSYADARTYNGQWHLRIDDIDETRTVPGAESAILQTLEVLGFEWAGLPTRQIHKQSRYLDIINTLLDQNYAFPCGCSRRDVQRHAQPQNTAMIYPGTCREGLPPGR</sequence>
<dbReference type="PANTHER" id="PTHR43311">
    <property type="entry name" value="GLUTAMATE--TRNA LIGASE"/>
    <property type="match status" value="1"/>
</dbReference>
<proteinExistence type="predicted"/>
<keyword evidence="4" id="KW-0030">Aminoacyl-tRNA synthetase</keyword>
<evidence type="ECO:0000256" key="2">
    <source>
        <dbReference type="ARBA" id="ARBA00022741"/>
    </source>
</evidence>
<dbReference type="GO" id="GO:0004818">
    <property type="term" value="F:glutamate-tRNA ligase activity"/>
    <property type="evidence" value="ECO:0007669"/>
    <property type="project" value="TreeGrafter"/>
</dbReference>
<dbReference type="GO" id="GO:0005829">
    <property type="term" value="C:cytosol"/>
    <property type="evidence" value="ECO:0007669"/>
    <property type="project" value="TreeGrafter"/>
</dbReference>
<evidence type="ECO:0000256" key="1">
    <source>
        <dbReference type="ARBA" id="ARBA00022598"/>
    </source>
</evidence>
<gene>
    <name evidence="6" type="ORF">METZ01_LOCUS470274</name>
</gene>
<organism evidence="6">
    <name type="scientific">marine metagenome</name>
    <dbReference type="NCBI Taxonomy" id="408172"/>
    <lineage>
        <taxon>unclassified sequences</taxon>
        <taxon>metagenomes</taxon>
        <taxon>ecological metagenomes</taxon>
    </lineage>
</organism>
<name>A0A383BCC6_9ZZZZ</name>
<accession>A0A383BCC6</accession>
<keyword evidence="2" id="KW-0547">Nucleotide-binding</keyword>
<dbReference type="InterPro" id="IPR020058">
    <property type="entry name" value="Glu/Gln-tRNA-synth_Ib_cat-dom"/>
</dbReference>